<sequence>MPDNTEIGAVLRDLRKSRHLTLAVVAHRAGCAESLVSYVESGRRRLHPWLAAKLDEIYRTGGVIAALVRDQKPPVSRRPDEVSQRDTLVVELPEGGASMPLSRRELLASLGVGITTGPLLSKFEAAIENVSIGDDTLQIFEDAYTGYQTAARSLRPSRLIDGLTGSVAILDGLRRGATGNRHNELLRMQARYAESLSWISEEAGDLASAMYWIDRASQWGLAANWGEVSAYCFVRRSMMAISFASDGRRAVDSASAVLHMSGASPRIQGLAAKQAAFGFALTGDEDASNRALDRAMELLTEPAREEDAPLGQRSVVDDDLFAIFRTTCDIYLGRGQRVVPILQPRLASLSASSLRTATITRAKLARAYANAGQPDEAVQLSLSALDDIDRIGSLSARSELRRALPNLARWHGRDDVQTVIRRLSPTA</sequence>
<name>A0A6P1CLR0_9NOCA</name>
<proteinExistence type="predicted"/>
<accession>A0A6P1CLR0</accession>
<dbReference type="SMART" id="SM00530">
    <property type="entry name" value="HTH_XRE"/>
    <property type="match status" value="1"/>
</dbReference>
<dbReference type="CDD" id="cd00093">
    <property type="entry name" value="HTH_XRE"/>
    <property type="match status" value="1"/>
</dbReference>
<gene>
    <name evidence="2" type="ORF">GV791_08520</name>
</gene>
<evidence type="ECO:0000313" key="3">
    <source>
        <dbReference type="Proteomes" id="UP000471166"/>
    </source>
</evidence>
<dbReference type="InterPro" id="IPR010982">
    <property type="entry name" value="Lambda_DNA-bd_dom_sf"/>
</dbReference>
<dbReference type="Pfam" id="PF13560">
    <property type="entry name" value="HTH_31"/>
    <property type="match status" value="1"/>
</dbReference>
<comment type="caution">
    <text evidence="2">The sequence shown here is derived from an EMBL/GenBank/DDBJ whole genome shotgun (WGS) entry which is preliminary data.</text>
</comment>
<dbReference type="Proteomes" id="UP000471166">
    <property type="component" value="Unassembled WGS sequence"/>
</dbReference>
<reference evidence="2 3" key="1">
    <citation type="submission" date="2020-01" db="EMBL/GenBank/DDBJ databases">
        <title>Genetics and antimicrobial susceptibilities of Nocardia species isolated from the soil; a comparison with species isolated from humans.</title>
        <authorList>
            <person name="Carrasco G."/>
            <person name="Monzon S."/>
            <person name="Sansegundo M."/>
            <person name="Garcia E."/>
            <person name="Garrido N."/>
            <person name="Medina M.J."/>
            <person name="Villalon P."/>
            <person name="Ramirez-Arocha A.C."/>
            <person name="Jimenez P."/>
            <person name="Cuesta I."/>
            <person name="Valdezate S."/>
        </authorList>
    </citation>
    <scope>NUCLEOTIDE SEQUENCE [LARGE SCALE GENOMIC DNA]</scope>
    <source>
        <strain evidence="2 3">CNM20110626</strain>
    </source>
</reference>
<dbReference type="RefSeq" id="WP_163843383.1">
    <property type="nucleotide sequence ID" value="NZ_JAAGVB010000010.1"/>
</dbReference>
<dbReference type="AlphaFoldDB" id="A0A6P1CLR0"/>
<dbReference type="InterPro" id="IPR001387">
    <property type="entry name" value="Cro/C1-type_HTH"/>
</dbReference>
<feature type="domain" description="HTH cro/C1-type" evidence="1">
    <location>
        <begin position="11"/>
        <end position="64"/>
    </location>
</feature>
<dbReference type="GO" id="GO:0003677">
    <property type="term" value="F:DNA binding"/>
    <property type="evidence" value="ECO:0007669"/>
    <property type="project" value="InterPro"/>
</dbReference>
<organism evidence="2 3">
    <name type="scientific">Nocardia cyriacigeorgica</name>
    <dbReference type="NCBI Taxonomy" id="135487"/>
    <lineage>
        <taxon>Bacteria</taxon>
        <taxon>Bacillati</taxon>
        <taxon>Actinomycetota</taxon>
        <taxon>Actinomycetes</taxon>
        <taxon>Mycobacteriales</taxon>
        <taxon>Nocardiaceae</taxon>
        <taxon>Nocardia</taxon>
    </lineage>
</organism>
<dbReference type="EMBL" id="JAAGVB010000010">
    <property type="protein sequence ID" value="NEW32603.1"/>
    <property type="molecule type" value="Genomic_DNA"/>
</dbReference>
<dbReference type="Gene3D" id="1.10.260.40">
    <property type="entry name" value="lambda repressor-like DNA-binding domains"/>
    <property type="match status" value="1"/>
</dbReference>
<protein>
    <submittedName>
        <fullName evidence="2">Helix-turn-helix domain-containing protein</fullName>
    </submittedName>
</protein>
<dbReference type="PROSITE" id="PS50943">
    <property type="entry name" value="HTH_CROC1"/>
    <property type="match status" value="1"/>
</dbReference>
<evidence type="ECO:0000313" key="2">
    <source>
        <dbReference type="EMBL" id="NEW32603.1"/>
    </source>
</evidence>
<dbReference type="SUPFAM" id="SSF47413">
    <property type="entry name" value="lambda repressor-like DNA-binding domains"/>
    <property type="match status" value="1"/>
</dbReference>
<evidence type="ECO:0000259" key="1">
    <source>
        <dbReference type="PROSITE" id="PS50943"/>
    </source>
</evidence>